<dbReference type="EMBL" id="CAJVPM010000927">
    <property type="protein sequence ID" value="CAG8455142.1"/>
    <property type="molecule type" value="Genomic_DNA"/>
</dbReference>
<proteinExistence type="predicted"/>
<dbReference type="Proteomes" id="UP000789860">
    <property type="component" value="Unassembled WGS sequence"/>
</dbReference>
<accession>A0ACA9K6S4</accession>
<gene>
    <name evidence="1" type="ORF">SCALOS_LOCUS1367</name>
</gene>
<keyword evidence="2" id="KW-1185">Reference proteome</keyword>
<evidence type="ECO:0000313" key="2">
    <source>
        <dbReference type="Proteomes" id="UP000789860"/>
    </source>
</evidence>
<name>A0ACA9K6S4_9GLOM</name>
<comment type="caution">
    <text evidence="1">The sequence shown here is derived from an EMBL/GenBank/DDBJ whole genome shotgun (WGS) entry which is preliminary data.</text>
</comment>
<evidence type="ECO:0000313" key="1">
    <source>
        <dbReference type="EMBL" id="CAG8455142.1"/>
    </source>
</evidence>
<organism evidence="1 2">
    <name type="scientific">Scutellospora calospora</name>
    <dbReference type="NCBI Taxonomy" id="85575"/>
    <lineage>
        <taxon>Eukaryota</taxon>
        <taxon>Fungi</taxon>
        <taxon>Fungi incertae sedis</taxon>
        <taxon>Mucoromycota</taxon>
        <taxon>Glomeromycotina</taxon>
        <taxon>Glomeromycetes</taxon>
        <taxon>Diversisporales</taxon>
        <taxon>Gigasporaceae</taxon>
        <taxon>Scutellospora</taxon>
    </lineage>
</organism>
<reference evidence="1" key="1">
    <citation type="submission" date="2021-06" db="EMBL/GenBank/DDBJ databases">
        <authorList>
            <person name="Kallberg Y."/>
            <person name="Tangrot J."/>
            <person name="Rosling A."/>
        </authorList>
    </citation>
    <scope>NUCLEOTIDE SEQUENCE</scope>
    <source>
        <strain evidence="1">AU212A</strain>
    </source>
</reference>
<sequence length="515" mass="59322">MNMNADLTTEFKALLLNALQSREKSEQDLFQSSEIAFSGIFDSPAKRFKSDKSVEKKDDFELVLETSDEITKLVQEFFKASLAVGNTRDLISYIISLFTISPTWERITLILSIFKGLITDTPTTFGLLLALGGDISQPSSTLQPVMHITISQIFKDISGLINISCPESWMGVLSFMHITLQKNPRAMMEIQPDLATYIIKIILVQINELQSSLDKQKYKCVEKGRQIIETFLIGKDCGGAGCVSHFQVIEQLHDVYGNPVLGHFINVHWSMEEFVNELCQRRKRLALLMIPPEEGHATKFSSRFRDILYQRASFEEFKNMIKSIKPATQATEHMRTAFFDKLNFILAIDQHSSEDIIIPENLNFWELIIELGDQLYSLVAADYLKYEEVLSKFYYMVHPKRGEHHNMVPKDNTLIWLLVSLFYLDKIGNMISEDLKSDERLLNTLIQLYNDQQIRSKDSFFLRDLALQCALNSKQGDIRDISNLRHRHPQLASLPYNSLFHHLKKDFEKYKGLDL</sequence>
<protein>
    <submittedName>
        <fullName evidence="1">9929_t:CDS:1</fullName>
    </submittedName>
</protein>